<sequence>GDSSKRFPEKTVHTLTERRSPDSNQLPSTHTTKGIVTVTPNYIEMYIENAEDRYPHVAQK</sequence>
<protein>
    <submittedName>
        <fullName evidence="2">Uncharacterized protein</fullName>
    </submittedName>
</protein>
<feature type="compositionally biased region" description="Basic and acidic residues" evidence="1">
    <location>
        <begin position="1"/>
        <end position="21"/>
    </location>
</feature>
<dbReference type="EMBL" id="HACG01020073">
    <property type="protein sequence ID" value="CEK66938.1"/>
    <property type="molecule type" value="Transcribed_RNA"/>
</dbReference>
<reference evidence="2" key="1">
    <citation type="submission" date="2014-12" db="EMBL/GenBank/DDBJ databases">
        <title>Insight into the proteome of Arion vulgaris.</title>
        <authorList>
            <person name="Aradska J."/>
            <person name="Bulat T."/>
            <person name="Smidak R."/>
            <person name="Sarate P."/>
            <person name="Gangsoo J."/>
            <person name="Sialana F."/>
            <person name="Bilban M."/>
            <person name="Lubec G."/>
        </authorList>
    </citation>
    <scope>NUCLEOTIDE SEQUENCE</scope>
    <source>
        <tissue evidence="2">Skin</tissue>
    </source>
</reference>
<evidence type="ECO:0000313" key="2">
    <source>
        <dbReference type="EMBL" id="CEK66938.1"/>
    </source>
</evidence>
<gene>
    <name evidence="2" type="primary">ORF60715</name>
</gene>
<feature type="compositionally biased region" description="Polar residues" evidence="1">
    <location>
        <begin position="22"/>
        <end position="33"/>
    </location>
</feature>
<dbReference type="AlphaFoldDB" id="A0A0B6ZEL2"/>
<proteinExistence type="predicted"/>
<feature type="non-terminal residue" evidence="2">
    <location>
        <position position="1"/>
    </location>
</feature>
<accession>A0A0B6ZEL2</accession>
<feature type="region of interest" description="Disordered" evidence="1">
    <location>
        <begin position="1"/>
        <end position="33"/>
    </location>
</feature>
<evidence type="ECO:0000256" key="1">
    <source>
        <dbReference type="SAM" id="MobiDB-lite"/>
    </source>
</evidence>
<name>A0A0B6ZEL2_9EUPU</name>
<organism evidence="2">
    <name type="scientific">Arion vulgaris</name>
    <dbReference type="NCBI Taxonomy" id="1028688"/>
    <lineage>
        <taxon>Eukaryota</taxon>
        <taxon>Metazoa</taxon>
        <taxon>Spiralia</taxon>
        <taxon>Lophotrochozoa</taxon>
        <taxon>Mollusca</taxon>
        <taxon>Gastropoda</taxon>
        <taxon>Heterobranchia</taxon>
        <taxon>Euthyneura</taxon>
        <taxon>Panpulmonata</taxon>
        <taxon>Eupulmonata</taxon>
        <taxon>Stylommatophora</taxon>
        <taxon>Helicina</taxon>
        <taxon>Arionoidea</taxon>
        <taxon>Arionidae</taxon>
        <taxon>Arion</taxon>
    </lineage>
</organism>